<dbReference type="SUPFAM" id="SSF100879">
    <property type="entry name" value="Lesion bypass DNA polymerase (Y-family), little finger domain"/>
    <property type="match status" value="1"/>
</dbReference>
<evidence type="ECO:0000313" key="4">
    <source>
        <dbReference type="Proteomes" id="UP000176424"/>
    </source>
</evidence>
<dbReference type="Gene3D" id="3.30.1490.100">
    <property type="entry name" value="DNA polymerase, Y-family, little finger domain"/>
    <property type="match status" value="1"/>
</dbReference>
<dbReference type="EMBL" id="MEXR01000015">
    <property type="protein sequence ID" value="OGD10037.1"/>
    <property type="molecule type" value="Genomic_DNA"/>
</dbReference>
<dbReference type="InterPro" id="IPR001126">
    <property type="entry name" value="UmuC"/>
</dbReference>
<dbReference type="Proteomes" id="UP000176424">
    <property type="component" value="Unassembled WGS sequence"/>
</dbReference>
<dbReference type="GO" id="GO:0005829">
    <property type="term" value="C:cytosol"/>
    <property type="evidence" value="ECO:0007669"/>
    <property type="project" value="TreeGrafter"/>
</dbReference>
<reference evidence="3 4" key="1">
    <citation type="journal article" date="2016" name="Nat. Commun.">
        <title>Thousands of microbial genomes shed light on interconnected biogeochemical processes in an aquifer system.</title>
        <authorList>
            <person name="Anantharaman K."/>
            <person name="Brown C.T."/>
            <person name="Hug L.A."/>
            <person name="Sharon I."/>
            <person name="Castelle C.J."/>
            <person name="Probst A.J."/>
            <person name="Thomas B.C."/>
            <person name="Singh A."/>
            <person name="Wilkins M.J."/>
            <person name="Karaoz U."/>
            <person name="Brodie E.L."/>
            <person name="Williams K.H."/>
            <person name="Hubbard S.S."/>
            <person name="Banfield J.F."/>
        </authorList>
    </citation>
    <scope>NUCLEOTIDE SEQUENCE [LARGE SCALE GENOMIC DNA]</scope>
</reference>
<gene>
    <name evidence="3" type="ORF">A2397_04800</name>
</gene>
<evidence type="ECO:0000313" key="3">
    <source>
        <dbReference type="EMBL" id="OGD10037.1"/>
    </source>
</evidence>
<evidence type="ECO:0000259" key="2">
    <source>
        <dbReference type="PROSITE" id="PS50173"/>
    </source>
</evidence>
<dbReference type="Pfam" id="PF11799">
    <property type="entry name" value="IMS_C"/>
    <property type="match status" value="1"/>
</dbReference>
<evidence type="ECO:0000256" key="1">
    <source>
        <dbReference type="ARBA" id="ARBA00010945"/>
    </source>
</evidence>
<dbReference type="InterPro" id="IPR022880">
    <property type="entry name" value="DNApol_IV"/>
</dbReference>
<proteinExistence type="inferred from homology"/>
<dbReference type="GO" id="GO:0009432">
    <property type="term" value="P:SOS response"/>
    <property type="evidence" value="ECO:0007669"/>
    <property type="project" value="TreeGrafter"/>
</dbReference>
<dbReference type="InterPro" id="IPR036775">
    <property type="entry name" value="DNA_pol_Y-fam_lit_finger_sf"/>
</dbReference>
<comment type="caution">
    <text evidence="3">The sequence shown here is derived from an EMBL/GenBank/DDBJ whole genome shotgun (WGS) entry which is preliminary data.</text>
</comment>
<protein>
    <recommendedName>
        <fullName evidence="2">UmuC domain-containing protein</fullName>
    </recommendedName>
</protein>
<dbReference type="PANTHER" id="PTHR11076">
    <property type="entry name" value="DNA REPAIR POLYMERASE UMUC / TRANSFERASE FAMILY MEMBER"/>
    <property type="match status" value="1"/>
</dbReference>
<dbReference type="InterPro" id="IPR017961">
    <property type="entry name" value="DNA_pol_Y-fam_little_finger"/>
</dbReference>
<comment type="similarity">
    <text evidence="1">Belongs to the DNA polymerase type-Y family.</text>
</comment>
<name>A0A1F4ZX58_9BACT</name>
<dbReference type="GO" id="GO:0042276">
    <property type="term" value="P:error-prone translesion synthesis"/>
    <property type="evidence" value="ECO:0007669"/>
    <property type="project" value="TreeGrafter"/>
</dbReference>
<dbReference type="STRING" id="1797263.A2397_04800"/>
<dbReference type="Gene3D" id="3.30.70.270">
    <property type="match status" value="1"/>
</dbReference>
<accession>A0A1F4ZX58</accession>
<dbReference type="Gene3D" id="3.40.1170.60">
    <property type="match status" value="1"/>
</dbReference>
<dbReference type="CDD" id="cd03586">
    <property type="entry name" value="PolY_Pol_IV_kappa"/>
    <property type="match status" value="1"/>
</dbReference>
<dbReference type="GO" id="GO:0003684">
    <property type="term" value="F:damaged DNA binding"/>
    <property type="evidence" value="ECO:0007669"/>
    <property type="project" value="InterPro"/>
</dbReference>
<dbReference type="AlphaFoldDB" id="A0A1F4ZX58"/>
<dbReference type="SUPFAM" id="SSF56672">
    <property type="entry name" value="DNA/RNA polymerases"/>
    <property type="match status" value="1"/>
</dbReference>
<dbReference type="InterPro" id="IPR050116">
    <property type="entry name" value="DNA_polymerase-Y"/>
</dbReference>
<dbReference type="PANTHER" id="PTHR11076:SF33">
    <property type="entry name" value="DNA POLYMERASE KAPPA"/>
    <property type="match status" value="1"/>
</dbReference>
<dbReference type="GO" id="GO:0006281">
    <property type="term" value="P:DNA repair"/>
    <property type="evidence" value="ECO:0007669"/>
    <property type="project" value="InterPro"/>
</dbReference>
<dbReference type="InterPro" id="IPR043128">
    <property type="entry name" value="Rev_trsase/Diguanyl_cyclase"/>
</dbReference>
<dbReference type="Pfam" id="PF00817">
    <property type="entry name" value="IMS"/>
    <property type="match status" value="1"/>
</dbReference>
<dbReference type="PROSITE" id="PS50173">
    <property type="entry name" value="UMUC"/>
    <property type="match status" value="1"/>
</dbReference>
<dbReference type="GO" id="GO:0003887">
    <property type="term" value="F:DNA-directed DNA polymerase activity"/>
    <property type="evidence" value="ECO:0007669"/>
    <property type="project" value="InterPro"/>
</dbReference>
<dbReference type="InterPro" id="IPR043502">
    <property type="entry name" value="DNA/RNA_pol_sf"/>
</dbReference>
<feature type="domain" description="UmuC" evidence="2">
    <location>
        <begin position="1"/>
        <end position="179"/>
    </location>
</feature>
<sequence length="391" mass="43763">MNSYFATVEQQANPYLRGRPVGIIKAEGRGCVIAASVEAKKFGVGTGSTVWEAKKKCPGIVFVPSDMEKYFSQTEKMIKIVTAFSPIVEVFSIDEVFLDVTDSRRVFAGGELQMVLEMKEQIRQQLGEWVKCSVGVSFNKITAKLASGMQKPDGLVFLTPENYLQETEKIKTEEVCGIGRSRTKYLENIGVTTLGQARKIPNLPEEIRKLVWLEGEASLQTIEELEPAKSVSRTYTTYRELNSKQAVLRLVRNLVEEAASKLREMGLGGRTVCLILTTSLRESSFWARKTIKNPTGDPQIIFDLLWREYEKKPLPGVRFAGVGISNLTENCQLPIVDSRQKLLGAVDKVNDRFGLFTLYPAELLGGELIRPEVTGFLGDKWYRFGGRAQTK</sequence>
<organism evidence="3 4">
    <name type="scientific">Candidatus Amesbacteria bacterium RIFOXYB1_FULL_44_23</name>
    <dbReference type="NCBI Taxonomy" id="1797263"/>
    <lineage>
        <taxon>Bacteria</taxon>
        <taxon>Candidatus Amesiibacteriota</taxon>
    </lineage>
</organism>